<feature type="transmembrane region" description="Helical" evidence="1">
    <location>
        <begin position="6"/>
        <end position="25"/>
    </location>
</feature>
<evidence type="ECO:0000313" key="3">
    <source>
        <dbReference type="Proteomes" id="UP000006000"/>
    </source>
</evidence>
<sequence length="35" mass="4228">MYFSSSFFDFLIKFVLCFKVLFLSFQKSFLLLSFS</sequence>
<dbReference type="EMBL" id="AAVL02000033">
    <property type="protein sequence ID" value="EDM51416.1"/>
    <property type="molecule type" value="Genomic_DNA"/>
</dbReference>
<reference evidence="2 3" key="2">
    <citation type="submission" date="2007-04" db="EMBL/GenBank/DDBJ databases">
        <title>Draft genome sequence of Eubacterium ventriosum (ATCC 27560).</title>
        <authorList>
            <person name="Sudarsanam P."/>
            <person name="Ley R."/>
            <person name="Guruge J."/>
            <person name="Turnbaugh P.J."/>
            <person name="Mahowald M."/>
            <person name="Liep D."/>
            <person name="Gordon J."/>
        </authorList>
    </citation>
    <scope>NUCLEOTIDE SEQUENCE [LARGE SCALE GENOMIC DNA]</scope>
    <source>
        <strain evidence="2 3">ATCC 27560</strain>
    </source>
</reference>
<proteinExistence type="predicted"/>
<dbReference type="AlphaFoldDB" id="A5Z6J1"/>
<keyword evidence="1" id="KW-0812">Transmembrane</keyword>
<organism evidence="2 3">
    <name type="scientific">Eubacterium ventriosum ATCC 27560</name>
    <dbReference type="NCBI Taxonomy" id="411463"/>
    <lineage>
        <taxon>Bacteria</taxon>
        <taxon>Bacillati</taxon>
        <taxon>Bacillota</taxon>
        <taxon>Clostridia</taxon>
        <taxon>Eubacteriales</taxon>
        <taxon>Eubacteriaceae</taxon>
        <taxon>Eubacterium</taxon>
    </lineage>
</organism>
<protein>
    <submittedName>
        <fullName evidence="2">Uncharacterized protein</fullName>
    </submittedName>
</protein>
<evidence type="ECO:0000256" key="1">
    <source>
        <dbReference type="SAM" id="Phobius"/>
    </source>
</evidence>
<dbReference type="HOGENOM" id="CLU_3365042_0_0_9"/>
<keyword evidence="1" id="KW-0472">Membrane</keyword>
<reference evidence="2 3" key="1">
    <citation type="submission" date="2007-03" db="EMBL/GenBank/DDBJ databases">
        <authorList>
            <person name="Fulton L."/>
            <person name="Clifton S."/>
            <person name="Fulton B."/>
            <person name="Xu J."/>
            <person name="Minx P."/>
            <person name="Pepin K.H."/>
            <person name="Johnson M."/>
            <person name="Thiruvilangam P."/>
            <person name="Bhonagiri V."/>
            <person name="Nash W.E."/>
            <person name="Mardis E.R."/>
            <person name="Wilson R.K."/>
        </authorList>
    </citation>
    <scope>NUCLEOTIDE SEQUENCE [LARGE SCALE GENOMIC DNA]</scope>
    <source>
        <strain evidence="2 3">ATCC 27560</strain>
    </source>
</reference>
<comment type="caution">
    <text evidence="2">The sequence shown here is derived from an EMBL/GenBank/DDBJ whole genome shotgun (WGS) entry which is preliminary data.</text>
</comment>
<evidence type="ECO:0000313" key="2">
    <source>
        <dbReference type="EMBL" id="EDM51416.1"/>
    </source>
</evidence>
<name>A5Z6J1_9FIRM</name>
<gene>
    <name evidence="2" type="ORF">EUBVEN_01324</name>
</gene>
<keyword evidence="1" id="KW-1133">Transmembrane helix</keyword>
<dbReference type="Proteomes" id="UP000006000">
    <property type="component" value="Unassembled WGS sequence"/>
</dbReference>
<accession>A5Z6J1</accession>